<dbReference type="OrthoDB" id="10614138at2759"/>
<evidence type="ECO:0000313" key="4">
    <source>
        <dbReference type="Proteomes" id="UP001046870"/>
    </source>
</evidence>
<feature type="region of interest" description="Disordered" evidence="1">
    <location>
        <begin position="173"/>
        <end position="197"/>
    </location>
</feature>
<dbReference type="EMBL" id="JAFDVH010000017">
    <property type="protein sequence ID" value="KAG7461801.1"/>
    <property type="molecule type" value="Genomic_DNA"/>
</dbReference>
<reference evidence="3" key="1">
    <citation type="submission" date="2021-01" db="EMBL/GenBank/DDBJ databases">
        <authorList>
            <person name="Zahm M."/>
            <person name="Roques C."/>
            <person name="Cabau C."/>
            <person name="Klopp C."/>
            <person name="Donnadieu C."/>
            <person name="Jouanno E."/>
            <person name="Lampietro C."/>
            <person name="Louis A."/>
            <person name="Herpin A."/>
            <person name="Echchiki A."/>
            <person name="Berthelot C."/>
            <person name="Parey E."/>
            <person name="Roest-Crollius H."/>
            <person name="Braasch I."/>
            <person name="Postlethwait J."/>
            <person name="Bobe J."/>
            <person name="Montfort J."/>
            <person name="Bouchez O."/>
            <person name="Begum T."/>
            <person name="Mejri S."/>
            <person name="Adams A."/>
            <person name="Chen W.-J."/>
            <person name="Guiguen Y."/>
        </authorList>
    </citation>
    <scope>NUCLEOTIDE SEQUENCE</scope>
    <source>
        <strain evidence="3">YG-15Mar2019-1</strain>
        <tissue evidence="3">Brain</tissue>
    </source>
</reference>
<evidence type="ECO:0000256" key="1">
    <source>
        <dbReference type="SAM" id="MobiDB-lite"/>
    </source>
</evidence>
<evidence type="ECO:0000313" key="3">
    <source>
        <dbReference type="EMBL" id="KAG7461801.1"/>
    </source>
</evidence>
<protein>
    <submittedName>
        <fullName evidence="3">Uncharacterized protein</fullName>
    </submittedName>
</protein>
<keyword evidence="2" id="KW-0732">Signal</keyword>
<organism evidence="3 4">
    <name type="scientific">Megalops atlanticus</name>
    <name type="common">Tarpon</name>
    <name type="synonym">Clupea gigantea</name>
    <dbReference type="NCBI Taxonomy" id="7932"/>
    <lineage>
        <taxon>Eukaryota</taxon>
        <taxon>Metazoa</taxon>
        <taxon>Chordata</taxon>
        <taxon>Craniata</taxon>
        <taxon>Vertebrata</taxon>
        <taxon>Euteleostomi</taxon>
        <taxon>Actinopterygii</taxon>
        <taxon>Neopterygii</taxon>
        <taxon>Teleostei</taxon>
        <taxon>Elopiformes</taxon>
        <taxon>Megalopidae</taxon>
        <taxon>Megalops</taxon>
    </lineage>
</organism>
<feature type="chain" id="PRO_5039456066" evidence="2">
    <location>
        <begin position="28"/>
        <end position="224"/>
    </location>
</feature>
<comment type="caution">
    <text evidence="3">The sequence shown here is derived from an EMBL/GenBank/DDBJ whole genome shotgun (WGS) entry which is preliminary data.</text>
</comment>
<proteinExistence type="predicted"/>
<sequence length="224" mass="24563">MNLKIMIKVNTMRPMTLMICLLGCTVGRPSTPQNQRNSVKNIAKPKMKAPYEMTSGHPVLFPLQALDQAAQQIPPEMIPQFISLDPANPLYQHVPFLVHTPQLQFLSPDQQIQSGPILFPTTQLRGPLADTDVQQQVYTLIIQQSQTSGSASSEEGAQQPVIYSGVLTPVVPESPNMGITNGGVRDRRRSSRQDGQTMCCANDHAQWTEVDHLSNPVGGDSGHD</sequence>
<keyword evidence="4" id="KW-1185">Reference proteome</keyword>
<gene>
    <name evidence="3" type="ORF">MATL_G00194910</name>
</gene>
<feature type="signal peptide" evidence="2">
    <location>
        <begin position="1"/>
        <end position="27"/>
    </location>
</feature>
<dbReference type="Proteomes" id="UP001046870">
    <property type="component" value="Chromosome 17"/>
</dbReference>
<dbReference type="AlphaFoldDB" id="A0A9D3PLL7"/>
<evidence type="ECO:0000256" key="2">
    <source>
        <dbReference type="SAM" id="SignalP"/>
    </source>
</evidence>
<accession>A0A9D3PLL7</accession>
<name>A0A9D3PLL7_MEGAT</name>